<dbReference type="Proteomes" id="UP000824890">
    <property type="component" value="Unassembled WGS sequence"/>
</dbReference>
<evidence type="ECO:0000313" key="1">
    <source>
        <dbReference type="EMBL" id="KAH0873961.1"/>
    </source>
</evidence>
<sequence>MNSFHLAYNSSDSLRFSIYNFLSASLITYSTHIQTNLSASMASKILNDGAVSQLIFALKPLSSDLSLIFYLFLRRLSYTFESLIKEVCDGLLIMFGELFFGNENILPAYEGGEVNSVTHMFRLCPRLSSMLLYAGKDCTSVTNMSISATPLLPY</sequence>
<evidence type="ECO:0000313" key="2">
    <source>
        <dbReference type="Proteomes" id="UP000824890"/>
    </source>
</evidence>
<dbReference type="EMBL" id="JAGKQM010000016">
    <property type="protein sequence ID" value="KAH0873961.1"/>
    <property type="molecule type" value="Genomic_DNA"/>
</dbReference>
<protein>
    <submittedName>
        <fullName evidence="1">Uncharacterized protein</fullName>
    </submittedName>
</protein>
<organism evidence="1 2">
    <name type="scientific">Brassica napus</name>
    <name type="common">Rape</name>
    <dbReference type="NCBI Taxonomy" id="3708"/>
    <lineage>
        <taxon>Eukaryota</taxon>
        <taxon>Viridiplantae</taxon>
        <taxon>Streptophyta</taxon>
        <taxon>Embryophyta</taxon>
        <taxon>Tracheophyta</taxon>
        <taxon>Spermatophyta</taxon>
        <taxon>Magnoliopsida</taxon>
        <taxon>eudicotyledons</taxon>
        <taxon>Gunneridae</taxon>
        <taxon>Pentapetalae</taxon>
        <taxon>rosids</taxon>
        <taxon>malvids</taxon>
        <taxon>Brassicales</taxon>
        <taxon>Brassicaceae</taxon>
        <taxon>Brassiceae</taxon>
        <taxon>Brassica</taxon>
    </lineage>
</organism>
<gene>
    <name evidence="1" type="ORF">HID58_071323</name>
</gene>
<comment type="caution">
    <text evidence="1">The sequence shown here is derived from an EMBL/GenBank/DDBJ whole genome shotgun (WGS) entry which is preliminary data.</text>
</comment>
<proteinExistence type="predicted"/>
<name>A0ABQ7Z1A0_BRANA</name>
<keyword evidence="2" id="KW-1185">Reference proteome</keyword>
<accession>A0ABQ7Z1A0</accession>
<reference evidence="1 2" key="1">
    <citation type="submission" date="2021-05" db="EMBL/GenBank/DDBJ databases">
        <title>Genome Assembly of Synthetic Allotetraploid Brassica napus Reveals Homoeologous Exchanges between Subgenomes.</title>
        <authorList>
            <person name="Davis J.T."/>
        </authorList>
    </citation>
    <scope>NUCLEOTIDE SEQUENCE [LARGE SCALE GENOMIC DNA]</scope>
    <source>
        <strain evidence="2">cv. Da-Ae</strain>
        <tissue evidence="1">Seedling</tissue>
    </source>
</reference>